<dbReference type="Proteomes" id="UP000070504">
    <property type="component" value="Unassembled WGS sequence"/>
</dbReference>
<proteinExistence type="predicted"/>
<keyword evidence="2" id="KW-1185">Reference proteome</keyword>
<organism evidence="1 2">
    <name type="scientific">candidate division MSBL1 archaeon SCGC-AAA382K21</name>
    <dbReference type="NCBI Taxonomy" id="1698283"/>
    <lineage>
        <taxon>Archaea</taxon>
        <taxon>Methanobacteriati</taxon>
        <taxon>Methanobacteriota</taxon>
        <taxon>candidate division MSBL1</taxon>
    </lineage>
</organism>
<dbReference type="AlphaFoldDB" id="A0A133VLS5"/>
<gene>
    <name evidence="1" type="ORF">AKJ54_00305</name>
</gene>
<evidence type="ECO:0000313" key="1">
    <source>
        <dbReference type="EMBL" id="KXB07404.1"/>
    </source>
</evidence>
<name>A0A133VLS5_9EURY</name>
<reference evidence="1 2" key="1">
    <citation type="journal article" date="2016" name="Sci. Rep.">
        <title>Metabolic traits of an uncultured archaeal lineage -MSBL1- from brine pools of the Red Sea.</title>
        <authorList>
            <person name="Mwirichia R."/>
            <person name="Alam I."/>
            <person name="Rashid M."/>
            <person name="Vinu M."/>
            <person name="Ba-Alawi W."/>
            <person name="Anthony Kamau A."/>
            <person name="Kamanda Ngugi D."/>
            <person name="Goker M."/>
            <person name="Klenk H.P."/>
            <person name="Bajic V."/>
            <person name="Stingl U."/>
        </authorList>
    </citation>
    <scope>NUCLEOTIDE SEQUENCE [LARGE SCALE GENOMIC DNA]</scope>
    <source>
        <strain evidence="1">SCGC-AAA382K21</strain>
    </source>
</reference>
<accession>A0A133VLS5</accession>
<evidence type="ECO:0000313" key="2">
    <source>
        <dbReference type="Proteomes" id="UP000070504"/>
    </source>
</evidence>
<dbReference type="EMBL" id="LHYH01000004">
    <property type="protein sequence ID" value="KXB07404.1"/>
    <property type="molecule type" value="Genomic_DNA"/>
</dbReference>
<protein>
    <submittedName>
        <fullName evidence="1">Uncharacterized protein</fullName>
    </submittedName>
</protein>
<sequence>MSENEVVCAVPGCTNTLTEEQRESKMVVCSSCEAAKMHICEACGRQISSKRIKDGATLCRNCEMNPSDMGDIAAKNYGYESGYEPESEEEDFLI</sequence>
<comment type="caution">
    <text evidence="1">The sequence shown here is derived from an EMBL/GenBank/DDBJ whole genome shotgun (WGS) entry which is preliminary data.</text>
</comment>